<evidence type="ECO:0000313" key="1">
    <source>
        <dbReference type="EMBL" id="HIS37620.1"/>
    </source>
</evidence>
<comment type="caution">
    <text evidence="1">The sequence shown here is derived from an EMBL/GenBank/DDBJ whole genome shotgun (WGS) entry which is preliminary data.</text>
</comment>
<dbReference type="Proteomes" id="UP000823928">
    <property type="component" value="Unassembled WGS sequence"/>
</dbReference>
<feature type="non-terminal residue" evidence="1">
    <location>
        <position position="656"/>
    </location>
</feature>
<gene>
    <name evidence="1" type="ORF">IAC10_13525</name>
</gene>
<proteinExistence type="predicted"/>
<name>A0A9D1F1S2_9BACT</name>
<evidence type="ECO:0000313" key="2">
    <source>
        <dbReference type="Proteomes" id="UP000823928"/>
    </source>
</evidence>
<protein>
    <submittedName>
        <fullName evidence="1">Uncharacterized protein</fullName>
    </submittedName>
</protein>
<sequence>MKIHKIDFTPLNRNLSIHSGDKKDNVAPNLNYEPFAYRDYNITFSGKEANRRLFRSPSNFYATPFNKKGMPVTMKNYLDEDYEDRRNMPPIQMWKTVFGKINNAANLEDVKNLYPDEPLFKTLKSNPNKARVSLISQIQTLESEFVHTPLFKDGTSDLGMYLLRKIYMEGKQISEINKDFKNDVNQEYKSLIDKDIDYGTTSAYGIKFPNLAFWNSFVVTRDDFPYEFKPRKASGMVSSSQKKELTLSDIKNSVNKDNRDRKFKPSESEIKMLTDAALDKNPYRTLSKLRHKGGRNSEQATFVEKYFGSIMTVALEKINASDEMRDFFQNPEHISKNSKERMENYWKQNPYMRKMQSLAMSDTIKLFFEAYGADGNNEVFKDLLHYAASIKPQREAMRAEHEKIQRELEDALAVYDTKEPENADNTIHKSAEEILNEEAKANNAELYEFQTEKGKVVICSNLRETLAEMLENQTRIMPKSFARAYINYMMSNPVITDSYILTTALKDTNLSLPKDDRLMDLDEAETITIKAFTDFSQKNSKSTNAAQQALIDVLVDFSPEDVSTKLYTLGVFEIPDIISALNENAQKAIFAKSDEINKRYSYYKKDLSDAEINKAVIAINDLLSKYKPESTIIGNGSPFSEFPVLFSTVSQNIKNH</sequence>
<accession>A0A9D1F1S2</accession>
<reference evidence="1" key="1">
    <citation type="submission" date="2020-10" db="EMBL/GenBank/DDBJ databases">
        <authorList>
            <person name="Gilroy R."/>
        </authorList>
    </citation>
    <scope>NUCLEOTIDE SEQUENCE</scope>
    <source>
        <strain evidence="1">6276</strain>
    </source>
</reference>
<dbReference type="AlphaFoldDB" id="A0A9D1F1S2"/>
<organism evidence="1 2">
    <name type="scientific">Candidatus Scatousia excrementigallinarum</name>
    <dbReference type="NCBI Taxonomy" id="2840935"/>
    <lineage>
        <taxon>Bacteria</taxon>
        <taxon>Candidatus Scatousia</taxon>
    </lineage>
</organism>
<dbReference type="EMBL" id="DVIU01000279">
    <property type="protein sequence ID" value="HIS37620.1"/>
    <property type="molecule type" value="Genomic_DNA"/>
</dbReference>
<reference evidence="1" key="2">
    <citation type="journal article" date="2021" name="PeerJ">
        <title>Extensive microbial diversity within the chicken gut microbiome revealed by metagenomics and culture.</title>
        <authorList>
            <person name="Gilroy R."/>
            <person name="Ravi A."/>
            <person name="Getino M."/>
            <person name="Pursley I."/>
            <person name="Horton D.L."/>
            <person name="Alikhan N.F."/>
            <person name="Baker D."/>
            <person name="Gharbi K."/>
            <person name="Hall N."/>
            <person name="Watson M."/>
            <person name="Adriaenssens E.M."/>
            <person name="Foster-Nyarko E."/>
            <person name="Jarju S."/>
            <person name="Secka A."/>
            <person name="Antonio M."/>
            <person name="Oren A."/>
            <person name="Chaudhuri R.R."/>
            <person name="La Ragione R."/>
            <person name="Hildebrand F."/>
            <person name="Pallen M.J."/>
        </authorList>
    </citation>
    <scope>NUCLEOTIDE SEQUENCE</scope>
    <source>
        <strain evidence="1">6276</strain>
    </source>
</reference>